<dbReference type="Proteomes" id="UP000184130">
    <property type="component" value="Unassembled WGS sequence"/>
</dbReference>
<sequence length="112" mass="12601">MGWKRLIIGEPMPDKNDPKYRERYEREVEAGRKFADKAGISWGAMRLQEIGQAHKVAFLAVVFGFVTACFLVNVYRLVTAYQQGGRQKATAVERVDSALQSHGHYIKGNSGK</sequence>
<keyword evidence="1" id="KW-0812">Transmembrane</keyword>
<dbReference type="EMBL" id="FRBD01000003">
    <property type="protein sequence ID" value="SHK40356.1"/>
    <property type="molecule type" value="Genomic_DNA"/>
</dbReference>
<proteinExistence type="predicted"/>
<protein>
    <submittedName>
        <fullName evidence="2">Uncharacterized protein</fullName>
    </submittedName>
</protein>
<keyword evidence="1" id="KW-1133">Transmembrane helix</keyword>
<evidence type="ECO:0000313" key="3">
    <source>
        <dbReference type="Proteomes" id="UP000184130"/>
    </source>
</evidence>
<gene>
    <name evidence="2" type="ORF">SAMN05216463_1039</name>
</gene>
<accession>A0A1M6S6N0</accession>
<evidence type="ECO:0000256" key="1">
    <source>
        <dbReference type="SAM" id="Phobius"/>
    </source>
</evidence>
<reference evidence="2 3" key="1">
    <citation type="submission" date="2016-11" db="EMBL/GenBank/DDBJ databases">
        <authorList>
            <person name="Jaros S."/>
            <person name="Januszkiewicz K."/>
            <person name="Wedrychowicz H."/>
        </authorList>
    </citation>
    <scope>NUCLEOTIDE SEQUENCE [LARGE SCALE GENOMIC DNA]</scope>
    <source>
        <strain evidence="2 3">KHT3</strain>
    </source>
</reference>
<keyword evidence="1" id="KW-0472">Membrane</keyword>
<evidence type="ECO:0000313" key="2">
    <source>
        <dbReference type="EMBL" id="SHK40356.1"/>
    </source>
</evidence>
<dbReference type="AlphaFoldDB" id="A0A1M6S6N0"/>
<organism evidence="2 3">
    <name type="scientific">Xylanibacter ruminicola</name>
    <name type="common">Prevotella ruminicola</name>
    <dbReference type="NCBI Taxonomy" id="839"/>
    <lineage>
        <taxon>Bacteria</taxon>
        <taxon>Pseudomonadati</taxon>
        <taxon>Bacteroidota</taxon>
        <taxon>Bacteroidia</taxon>
        <taxon>Bacteroidales</taxon>
        <taxon>Prevotellaceae</taxon>
        <taxon>Xylanibacter</taxon>
    </lineage>
</organism>
<feature type="transmembrane region" description="Helical" evidence="1">
    <location>
        <begin position="56"/>
        <end position="78"/>
    </location>
</feature>
<dbReference type="OrthoDB" id="1075799at2"/>
<name>A0A1M6S6N0_XYLRU</name>